<accession>A0A0M0KP56</accession>
<gene>
    <name evidence="1" type="ORF">AMD02_08605</name>
</gene>
<name>A0A0M0KP56_ALKHA</name>
<proteinExistence type="predicted"/>
<evidence type="ECO:0000313" key="1">
    <source>
        <dbReference type="EMBL" id="KOO40173.1"/>
    </source>
</evidence>
<dbReference type="PATRIC" id="fig|136160.3.peg.2059"/>
<protein>
    <recommendedName>
        <fullName evidence="2">DUF2642 domain-containing protein</fullName>
    </recommendedName>
</protein>
<evidence type="ECO:0008006" key="2">
    <source>
        <dbReference type="Google" id="ProtNLM"/>
    </source>
</evidence>
<reference evidence="1" key="1">
    <citation type="submission" date="2015-08" db="EMBL/GenBank/DDBJ databases">
        <title>Complete DNA Sequence of Pseudomonas syringae pv. actinidiae, the Causal Agent of Kiwifruit Canker Disease.</title>
        <authorList>
            <person name="Rikkerink E.H.A."/>
            <person name="Fineran P.C."/>
        </authorList>
    </citation>
    <scope>NUCLEOTIDE SEQUENCE</scope>
    <source>
        <strain evidence="1">DSM 13666</strain>
    </source>
</reference>
<dbReference type="EMBL" id="LILD01000001">
    <property type="protein sequence ID" value="KOO40173.1"/>
    <property type="molecule type" value="Genomic_DNA"/>
</dbReference>
<dbReference type="InterPro" id="IPR020139">
    <property type="entry name" value="DUF2642"/>
</dbReference>
<dbReference type="AlphaFoldDB" id="A0A0M0KP56"/>
<dbReference type="Pfam" id="PF10842">
    <property type="entry name" value="DUF2642"/>
    <property type="match status" value="1"/>
</dbReference>
<sequence>MISSVEPFLFQTLQSTLGQHVVIQTTKGSMRGRLTDVKPDHLTLQMEDATFLIRTQEIVWVLPKA</sequence>
<organism evidence="1">
    <name type="scientific">Halalkalibacterium halodurans</name>
    <name type="common">Bacillus halodurans</name>
    <dbReference type="NCBI Taxonomy" id="86665"/>
    <lineage>
        <taxon>Bacteria</taxon>
        <taxon>Bacillati</taxon>
        <taxon>Bacillota</taxon>
        <taxon>Bacilli</taxon>
        <taxon>Bacillales</taxon>
        <taxon>Bacillaceae</taxon>
        <taxon>Halalkalibacterium (ex Joshi et al. 2022)</taxon>
    </lineage>
</organism>
<comment type="caution">
    <text evidence="1">The sequence shown here is derived from an EMBL/GenBank/DDBJ whole genome shotgun (WGS) entry which is preliminary data.</text>
</comment>